<feature type="transmembrane region" description="Helical" evidence="1">
    <location>
        <begin position="6"/>
        <end position="27"/>
    </location>
</feature>
<keyword evidence="1" id="KW-0472">Membrane</keyword>
<dbReference type="AlphaFoldDB" id="A0A2P2NVG9"/>
<evidence type="ECO:0000256" key="1">
    <source>
        <dbReference type="SAM" id="Phobius"/>
    </source>
</evidence>
<reference evidence="2" key="1">
    <citation type="submission" date="2018-02" db="EMBL/GenBank/DDBJ databases">
        <title>Rhizophora mucronata_Transcriptome.</title>
        <authorList>
            <person name="Meera S.P."/>
            <person name="Sreeshan A."/>
            <person name="Augustine A."/>
        </authorList>
    </citation>
    <scope>NUCLEOTIDE SEQUENCE</scope>
    <source>
        <tissue evidence="2">Leaf</tissue>
    </source>
</reference>
<keyword evidence="1" id="KW-0812">Transmembrane</keyword>
<sequence length="33" mass="3887">MFFCFLYISSMQFHIFALLFSHSFVLLTGHCVV</sequence>
<organism evidence="2">
    <name type="scientific">Rhizophora mucronata</name>
    <name type="common">Asiatic mangrove</name>
    <dbReference type="NCBI Taxonomy" id="61149"/>
    <lineage>
        <taxon>Eukaryota</taxon>
        <taxon>Viridiplantae</taxon>
        <taxon>Streptophyta</taxon>
        <taxon>Embryophyta</taxon>
        <taxon>Tracheophyta</taxon>
        <taxon>Spermatophyta</taxon>
        <taxon>Magnoliopsida</taxon>
        <taxon>eudicotyledons</taxon>
        <taxon>Gunneridae</taxon>
        <taxon>Pentapetalae</taxon>
        <taxon>rosids</taxon>
        <taxon>fabids</taxon>
        <taxon>Malpighiales</taxon>
        <taxon>Rhizophoraceae</taxon>
        <taxon>Rhizophora</taxon>
    </lineage>
</organism>
<evidence type="ECO:0000313" key="2">
    <source>
        <dbReference type="EMBL" id="MBX46497.1"/>
    </source>
</evidence>
<accession>A0A2P2NVG9</accession>
<protein>
    <submittedName>
        <fullName evidence="2">Uncharacterized protein</fullName>
    </submittedName>
</protein>
<name>A0A2P2NVG9_RHIMU</name>
<dbReference type="EMBL" id="GGEC01066013">
    <property type="protein sequence ID" value="MBX46497.1"/>
    <property type="molecule type" value="Transcribed_RNA"/>
</dbReference>
<proteinExistence type="predicted"/>
<keyword evidence="1" id="KW-1133">Transmembrane helix</keyword>